<gene>
    <name evidence="5" type="ORF">BJ322DRAFT_1188413</name>
</gene>
<dbReference type="GO" id="GO:0005811">
    <property type="term" value="C:lipid droplet"/>
    <property type="evidence" value="ECO:0007669"/>
    <property type="project" value="UniProtKB-SubCell"/>
</dbReference>
<evidence type="ECO:0000313" key="6">
    <source>
        <dbReference type="Proteomes" id="UP000736335"/>
    </source>
</evidence>
<proteinExistence type="inferred from homology"/>
<dbReference type="SUPFAM" id="SSF53474">
    <property type="entry name" value="alpha/beta-Hydrolases"/>
    <property type="match status" value="1"/>
</dbReference>
<evidence type="ECO:0000313" key="5">
    <source>
        <dbReference type="EMBL" id="KAF9785741.1"/>
    </source>
</evidence>
<evidence type="ECO:0000256" key="2">
    <source>
        <dbReference type="ARBA" id="ARBA00008300"/>
    </source>
</evidence>
<accession>A0A9P6HES4</accession>
<dbReference type="Proteomes" id="UP000736335">
    <property type="component" value="Unassembled WGS sequence"/>
</dbReference>
<dbReference type="PANTHER" id="PTHR13390:SF0">
    <property type="entry name" value="LIPID DROPLET-ASSOCIATED HYDROLASE"/>
    <property type="match status" value="1"/>
</dbReference>
<reference evidence="5" key="1">
    <citation type="journal article" date="2020" name="Nat. Commun.">
        <title>Large-scale genome sequencing of mycorrhizal fungi provides insights into the early evolution of symbiotic traits.</title>
        <authorList>
            <person name="Miyauchi S."/>
            <person name="Kiss E."/>
            <person name="Kuo A."/>
            <person name="Drula E."/>
            <person name="Kohler A."/>
            <person name="Sanchez-Garcia M."/>
            <person name="Morin E."/>
            <person name="Andreopoulos B."/>
            <person name="Barry K.W."/>
            <person name="Bonito G."/>
            <person name="Buee M."/>
            <person name="Carver A."/>
            <person name="Chen C."/>
            <person name="Cichocki N."/>
            <person name="Clum A."/>
            <person name="Culley D."/>
            <person name="Crous P.W."/>
            <person name="Fauchery L."/>
            <person name="Girlanda M."/>
            <person name="Hayes R.D."/>
            <person name="Keri Z."/>
            <person name="LaButti K."/>
            <person name="Lipzen A."/>
            <person name="Lombard V."/>
            <person name="Magnuson J."/>
            <person name="Maillard F."/>
            <person name="Murat C."/>
            <person name="Nolan M."/>
            <person name="Ohm R.A."/>
            <person name="Pangilinan J."/>
            <person name="Pereira M.F."/>
            <person name="Perotto S."/>
            <person name="Peter M."/>
            <person name="Pfister S."/>
            <person name="Riley R."/>
            <person name="Sitrit Y."/>
            <person name="Stielow J.B."/>
            <person name="Szollosi G."/>
            <person name="Zifcakova L."/>
            <person name="Stursova M."/>
            <person name="Spatafora J.W."/>
            <person name="Tedersoo L."/>
            <person name="Vaario L.M."/>
            <person name="Yamada A."/>
            <person name="Yan M."/>
            <person name="Wang P."/>
            <person name="Xu J."/>
            <person name="Bruns T."/>
            <person name="Baldrian P."/>
            <person name="Vilgalys R."/>
            <person name="Dunand C."/>
            <person name="Henrissat B."/>
            <person name="Grigoriev I.V."/>
            <person name="Hibbett D."/>
            <person name="Nagy L.G."/>
            <person name="Martin F.M."/>
        </authorList>
    </citation>
    <scope>NUCLEOTIDE SEQUENCE</scope>
    <source>
        <strain evidence="5">UH-Tt-Lm1</strain>
    </source>
</reference>
<dbReference type="OrthoDB" id="448051at2759"/>
<dbReference type="GO" id="GO:0016298">
    <property type="term" value="F:lipase activity"/>
    <property type="evidence" value="ECO:0007669"/>
    <property type="project" value="InterPro"/>
</dbReference>
<protein>
    <recommendedName>
        <fullName evidence="7">AB hydrolase-1 domain-containing protein</fullName>
    </recommendedName>
</protein>
<comment type="subcellular location">
    <subcellularLocation>
        <location evidence="1">Lipid droplet</location>
    </subcellularLocation>
</comment>
<dbReference type="InterPro" id="IPR029058">
    <property type="entry name" value="AB_hydrolase_fold"/>
</dbReference>
<dbReference type="AlphaFoldDB" id="A0A9P6HES4"/>
<evidence type="ECO:0008006" key="7">
    <source>
        <dbReference type="Google" id="ProtNLM"/>
    </source>
</evidence>
<name>A0A9P6HES4_9AGAM</name>
<reference evidence="5" key="2">
    <citation type="submission" date="2020-11" db="EMBL/GenBank/DDBJ databases">
        <authorList>
            <consortium name="DOE Joint Genome Institute"/>
            <person name="Kuo A."/>
            <person name="Miyauchi S."/>
            <person name="Kiss E."/>
            <person name="Drula E."/>
            <person name="Kohler A."/>
            <person name="Sanchez-Garcia M."/>
            <person name="Andreopoulos B."/>
            <person name="Barry K.W."/>
            <person name="Bonito G."/>
            <person name="Buee M."/>
            <person name="Carver A."/>
            <person name="Chen C."/>
            <person name="Cichocki N."/>
            <person name="Clum A."/>
            <person name="Culley D."/>
            <person name="Crous P.W."/>
            <person name="Fauchery L."/>
            <person name="Girlanda M."/>
            <person name="Hayes R."/>
            <person name="Keri Z."/>
            <person name="Labutti K."/>
            <person name="Lipzen A."/>
            <person name="Lombard V."/>
            <person name="Magnuson J."/>
            <person name="Maillard F."/>
            <person name="Morin E."/>
            <person name="Murat C."/>
            <person name="Nolan M."/>
            <person name="Ohm R."/>
            <person name="Pangilinan J."/>
            <person name="Pereira M."/>
            <person name="Perotto S."/>
            <person name="Peter M."/>
            <person name="Riley R."/>
            <person name="Sitrit Y."/>
            <person name="Stielow B."/>
            <person name="Szollosi G."/>
            <person name="Zifcakova L."/>
            <person name="Stursova M."/>
            <person name="Spatafora J.W."/>
            <person name="Tedersoo L."/>
            <person name="Vaario L.-M."/>
            <person name="Yamada A."/>
            <person name="Yan M."/>
            <person name="Wang P."/>
            <person name="Xu J."/>
            <person name="Bruns T."/>
            <person name="Baldrian P."/>
            <person name="Vilgalys R."/>
            <person name="Henrissat B."/>
            <person name="Grigoriev I.V."/>
            <person name="Hibbett D."/>
            <person name="Nagy L.G."/>
            <person name="Martin F.M."/>
        </authorList>
    </citation>
    <scope>NUCLEOTIDE SEQUENCE</scope>
    <source>
        <strain evidence="5">UH-Tt-Lm1</strain>
    </source>
</reference>
<dbReference type="Pfam" id="PF10230">
    <property type="entry name" value="LIDHydrolase"/>
    <property type="match status" value="1"/>
</dbReference>
<dbReference type="Gene3D" id="3.40.50.1820">
    <property type="entry name" value="alpha/beta hydrolase"/>
    <property type="match status" value="1"/>
</dbReference>
<sequence length="308" mass="33857">MSVCSTLPPFCERSILPRWTMVSTQKPPSHTPTGLVPHIPSGESTVVLFVPGNPGLAAFYTEYLTELRSKSPNLGILAHSHLAHTPGVIDQPVFTDPSSVGLSAQLKSAIEALDAVRQTLQPKHVVLVGHSLGGWLCLQILKARPEHVSGAFLLFPSLCNMAATPNGRRLSRFFRSPIPLTAALLSPLLRMIPNFVYAAIFLRVLRDLLRSPAAIYACLTLADEEMKTIVALDEGLLSEHQHKLWLYFAKRDDWVGDGREEIIQAFHPDHEAVQVVHGEPDIPHAFCINHGDVLAQQSLAWLKEGGFL</sequence>
<evidence type="ECO:0000256" key="1">
    <source>
        <dbReference type="ARBA" id="ARBA00004502"/>
    </source>
</evidence>
<dbReference type="PANTHER" id="PTHR13390">
    <property type="entry name" value="LIPASE"/>
    <property type="match status" value="1"/>
</dbReference>
<comment type="caution">
    <text evidence="5">The sequence shown here is derived from an EMBL/GenBank/DDBJ whole genome shotgun (WGS) entry which is preliminary data.</text>
</comment>
<comment type="similarity">
    <text evidence="2">Belongs to the AB hydrolase superfamily. LDAH family.</text>
</comment>
<dbReference type="GO" id="GO:0019915">
    <property type="term" value="P:lipid storage"/>
    <property type="evidence" value="ECO:0007669"/>
    <property type="project" value="InterPro"/>
</dbReference>
<evidence type="ECO:0000256" key="3">
    <source>
        <dbReference type="ARBA" id="ARBA00022677"/>
    </source>
</evidence>
<keyword evidence="6" id="KW-1185">Reference proteome</keyword>
<dbReference type="InterPro" id="IPR019363">
    <property type="entry name" value="LDAH"/>
</dbReference>
<dbReference type="EMBL" id="WIUZ02000006">
    <property type="protein sequence ID" value="KAF9785741.1"/>
    <property type="molecule type" value="Genomic_DNA"/>
</dbReference>
<organism evidence="5 6">
    <name type="scientific">Thelephora terrestris</name>
    <dbReference type="NCBI Taxonomy" id="56493"/>
    <lineage>
        <taxon>Eukaryota</taxon>
        <taxon>Fungi</taxon>
        <taxon>Dikarya</taxon>
        <taxon>Basidiomycota</taxon>
        <taxon>Agaricomycotina</taxon>
        <taxon>Agaricomycetes</taxon>
        <taxon>Thelephorales</taxon>
        <taxon>Thelephoraceae</taxon>
        <taxon>Thelephora</taxon>
    </lineage>
</organism>
<keyword evidence="3" id="KW-0551">Lipid droplet</keyword>
<evidence type="ECO:0000256" key="4">
    <source>
        <dbReference type="ARBA" id="ARBA00022801"/>
    </source>
</evidence>
<keyword evidence="4" id="KW-0378">Hydrolase</keyword>